<sequence>MQSNISTLSTVEAAADIISENALWFVAVAIRVCLTTALSILAFITNICNVIVFSRMDINKSVKDSFIILSIVDCLSGFLGIMAGVCNALRYLGPARIKGSMYPIYFLFVTAGTLTIMLNMMTTTVIAVTRCCCVVLPFRFKEMATVYRQRISILLATFGLLCTTVYSLTGTEIRIEENPTTNMSQLVILFHPEYIKRSQYSDIYRGIMFYLTFFTVIICLFALIIAIKRSLNARIALRASNNRPKRDTREDSNGGGSSRSSRSCTTGVREAQVIKVVILVSIVFAICNTPLMVASILRQTEPGLNNVGVYKNSFDLMLIIIETFSVINASFNILIYLKFNTAYYTTFKNVFVKSVN</sequence>
<keyword evidence="3 6" id="KW-1133">Transmembrane helix</keyword>
<feature type="transmembrane region" description="Helical" evidence="6">
    <location>
        <begin position="317"/>
        <end position="337"/>
    </location>
</feature>
<dbReference type="AlphaFoldDB" id="A0AAV4ALY3"/>
<evidence type="ECO:0000256" key="6">
    <source>
        <dbReference type="SAM" id="Phobius"/>
    </source>
</evidence>
<gene>
    <name evidence="8" type="ORF">PoB_003374900</name>
</gene>
<dbReference type="InterPro" id="IPR052954">
    <property type="entry name" value="GPCR-Ligand_Int"/>
</dbReference>
<keyword evidence="8" id="KW-0675">Receptor</keyword>
<feature type="region of interest" description="Disordered" evidence="5">
    <location>
        <begin position="242"/>
        <end position="263"/>
    </location>
</feature>
<evidence type="ECO:0000256" key="3">
    <source>
        <dbReference type="ARBA" id="ARBA00022989"/>
    </source>
</evidence>
<protein>
    <submittedName>
        <fullName evidence="8">Chemosensory receptor c</fullName>
    </submittedName>
</protein>
<evidence type="ECO:0000256" key="4">
    <source>
        <dbReference type="ARBA" id="ARBA00023136"/>
    </source>
</evidence>
<dbReference type="InterPro" id="IPR000276">
    <property type="entry name" value="GPCR_Rhodpsn"/>
</dbReference>
<organism evidence="8 9">
    <name type="scientific">Plakobranchus ocellatus</name>
    <dbReference type="NCBI Taxonomy" id="259542"/>
    <lineage>
        <taxon>Eukaryota</taxon>
        <taxon>Metazoa</taxon>
        <taxon>Spiralia</taxon>
        <taxon>Lophotrochozoa</taxon>
        <taxon>Mollusca</taxon>
        <taxon>Gastropoda</taxon>
        <taxon>Heterobranchia</taxon>
        <taxon>Euthyneura</taxon>
        <taxon>Panpulmonata</taxon>
        <taxon>Sacoglossa</taxon>
        <taxon>Placobranchoidea</taxon>
        <taxon>Plakobranchidae</taxon>
        <taxon>Plakobranchus</taxon>
    </lineage>
</organism>
<dbReference type="SUPFAM" id="SSF81321">
    <property type="entry name" value="Family A G protein-coupled receptor-like"/>
    <property type="match status" value="1"/>
</dbReference>
<dbReference type="PANTHER" id="PTHR46641:SF2">
    <property type="entry name" value="FMRFAMIDE RECEPTOR"/>
    <property type="match status" value="1"/>
</dbReference>
<evidence type="ECO:0000259" key="7">
    <source>
        <dbReference type="PROSITE" id="PS50262"/>
    </source>
</evidence>
<feature type="transmembrane region" description="Helical" evidence="6">
    <location>
        <begin position="22"/>
        <end position="53"/>
    </location>
</feature>
<keyword evidence="4 6" id="KW-0472">Membrane</keyword>
<keyword evidence="2 6" id="KW-0812">Transmembrane</keyword>
<dbReference type="GO" id="GO:0016020">
    <property type="term" value="C:membrane"/>
    <property type="evidence" value="ECO:0007669"/>
    <property type="project" value="UniProtKB-SubCell"/>
</dbReference>
<feature type="transmembrane region" description="Helical" evidence="6">
    <location>
        <begin position="105"/>
        <end position="138"/>
    </location>
</feature>
<dbReference type="EMBL" id="BLXT01003852">
    <property type="protein sequence ID" value="GFO07244.1"/>
    <property type="molecule type" value="Genomic_DNA"/>
</dbReference>
<feature type="transmembrane region" description="Helical" evidence="6">
    <location>
        <begin position="150"/>
        <end position="169"/>
    </location>
</feature>
<dbReference type="Pfam" id="PF00001">
    <property type="entry name" value="7tm_1"/>
    <property type="match status" value="1"/>
</dbReference>
<dbReference type="PROSITE" id="PS50262">
    <property type="entry name" value="G_PROTEIN_RECEP_F1_2"/>
    <property type="match status" value="1"/>
</dbReference>
<evidence type="ECO:0000256" key="1">
    <source>
        <dbReference type="ARBA" id="ARBA00004370"/>
    </source>
</evidence>
<reference evidence="8 9" key="1">
    <citation type="journal article" date="2021" name="Elife">
        <title>Chloroplast acquisition without the gene transfer in kleptoplastic sea slugs, Plakobranchus ocellatus.</title>
        <authorList>
            <person name="Maeda T."/>
            <person name="Takahashi S."/>
            <person name="Yoshida T."/>
            <person name="Shimamura S."/>
            <person name="Takaki Y."/>
            <person name="Nagai Y."/>
            <person name="Toyoda A."/>
            <person name="Suzuki Y."/>
            <person name="Arimoto A."/>
            <person name="Ishii H."/>
            <person name="Satoh N."/>
            <person name="Nishiyama T."/>
            <person name="Hasebe M."/>
            <person name="Maruyama T."/>
            <person name="Minagawa J."/>
            <person name="Obokata J."/>
            <person name="Shigenobu S."/>
        </authorList>
    </citation>
    <scope>NUCLEOTIDE SEQUENCE [LARGE SCALE GENOMIC DNA]</scope>
</reference>
<dbReference type="Proteomes" id="UP000735302">
    <property type="component" value="Unassembled WGS sequence"/>
</dbReference>
<feature type="domain" description="G-protein coupled receptors family 1 profile" evidence="7">
    <location>
        <begin position="45"/>
        <end position="336"/>
    </location>
</feature>
<accession>A0AAV4ALY3</accession>
<comment type="caution">
    <text evidence="8">The sequence shown here is derived from an EMBL/GenBank/DDBJ whole genome shotgun (WGS) entry which is preliminary data.</text>
</comment>
<proteinExistence type="predicted"/>
<evidence type="ECO:0000256" key="5">
    <source>
        <dbReference type="SAM" id="MobiDB-lite"/>
    </source>
</evidence>
<comment type="subcellular location">
    <subcellularLocation>
        <location evidence="1">Membrane</location>
    </subcellularLocation>
</comment>
<feature type="transmembrane region" description="Helical" evidence="6">
    <location>
        <begin position="276"/>
        <end position="297"/>
    </location>
</feature>
<dbReference type="PANTHER" id="PTHR46641">
    <property type="entry name" value="FMRFAMIDE RECEPTOR-RELATED"/>
    <property type="match status" value="1"/>
</dbReference>
<keyword evidence="9" id="KW-1185">Reference proteome</keyword>
<feature type="transmembrane region" description="Helical" evidence="6">
    <location>
        <begin position="207"/>
        <end position="227"/>
    </location>
</feature>
<name>A0AAV4ALY3_9GAST</name>
<dbReference type="Gene3D" id="1.20.1070.10">
    <property type="entry name" value="Rhodopsin 7-helix transmembrane proteins"/>
    <property type="match status" value="1"/>
</dbReference>
<evidence type="ECO:0000256" key="2">
    <source>
        <dbReference type="ARBA" id="ARBA00022692"/>
    </source>
</evidence>
<dbReference type="GO" id="GO:0004930">
    <property type="term" value="F:G protein-coupled receptor activity"/>
    <property type="evidence" value="ECO:0007669"/>
    <property type="project" value="InterPro"/>
</dbReference>
<feature type="transmembrane region" description="Helical" evidence="6">
    <location>
        <begin position="65"/>
        <end position="85"/>
    </location>
</feature>
<dbReference type="InterPro" id="IPR017452">
    <property type="entry name" value="GPCR_Rhodpsn_7TM"/>
</dbReference>
<evidence type="ECO:0000313" key="9">
    <source>
        <dbReference type="Proteomes" id="UP000735302"/>
    </source>
</evidence>
<evidence type="ECO:0000313" key="8">
    <source>
        <dbReference type="EMBL" id="GFO07244.1"/>
    </source>
</evidence>